<dbReference type="InterPro" id="IPR012947">
    <property type="entry name" value="tRNA_SAD"/>
</dbReference>
<dbReference type="SUPFAM" id="SSF55681">
    <property type="entry name" value="Class II aaRS and biotin synthetases"/>
    <property type="match status" value="1"/>
</dbReference>
<dbReference type="AlphaFoldDB" id="H3AJS0"/>
<keyword evidence="15" id="KW-1185">Reference proteome</keyword>
<dbReference type="InterPro" id="IPR004154">
    <property type="entry name" value="Anticodon-bd"/>
</dbReference>
<dbReference type="InterPro" id="IPR004095">
    <property type="entry name" value="TGS"/>
</dbReference>
<dbReference type="CDD" id="cd00771">
    <property type="entry name" value="ThrRS_core"/>
    <property type="match status" value="1"/>
</dbReference>
<dbReference type="Gene3D" id="3.10.20.30">
    <property type="match status" value="1"/>
</dbReference>
<dbReference type="eggNOG" id="KOG1637">
    <property type="taxonomic scope" value="Eukaryota"/>
</dbReference>
<dbReference type="STRING" id="7897.ENSLACP00000009891"/>
<accession>H3AJS0</accession>
<reference evidence="15" key="1">
    <citation type="submission" date="2011-08" db="EMBL/GenBank/DDBJ databases">
        <title>The draft genome of Latimeria chalumnae.</title>
        <authorList>
            <person name="Di Palma F."/>
            <person name="Alfoldi J."/>
            <person name="Johnson J."/>
            <person name="Berlin A."/>
            <person name="Gnerre S."/>
            <person name="Jaffe D."/>
            <person name="MacCallum I."/>
            <person name="Young S."/>
            <person name="Walker B.J."/>
            <person name="Lander E."/>
            <person name="Lindblad-Toh K."/>
        </authorList>
    </citation>
    <scope>NUCLEOTIDE SEQUENCE [LARGE SCALE GENOMIC DNA]</scope>
    <source>
        <strain evidence="15">Wild caught</strain>
    </source>
</reference>
<dbReference type="Gene3D" id="3.40.50.800">
    <property type="entry name" value="Anticodon-binding domain"/>
    <property type="match status" value="1"/>
</dbReference>
<dbReference type="FunFam" id="3.40.50.800:FF:000003">
    <property type="entry name" value="Threonine--tRNA ligase 2, cytoplasmic"/>
    <property type="match status" value="1"/>
</dbReference>
<dbReference type="Ensembl" id="ENSLACT00000009967.1">
    <property type="protein sequence ID" value="ENSLACP00000009891.1"/>
    <property type="gene ID" value="ENSLACG00000008719.1"/>
</dbReference>
<evidence type="ECO:0000256" key="10">
    <source>
        <dbReference type="ARBA" id="ARBA00031900"/>
    </source>
</evidence>
<evidence type="ECO:0000256" key="3">
    <source>
        <dbReference type="ARBA" id="ARBA00022598"/>
    </source>
</evidence>
<dbReference type="Pfam" id="PF00587">
    <property type="entry name" value="tRNA-synt_2b"/>
    <property type="match status" value="1"/>
</dbReference>
<dbReference type="HOGENOM" id="CLU_008554_0_2_1"/>
<keyword evidence="8" id="KW-0648">Protein biosynthesis</keyword>
<dbReference type="Gene3D" id="3.30.930.10">
    <property type="entry name" value="Bira Bifunctional Protein, Domain 2"/>
    <property type="match status" value="1"/>
</dbReference>
<dbReference type="CDD" id="cd00860">
    <property type="entry name" value="ThrRS_anticodon"/>
    <property type="match status" value="1"/>
</dbReference>
<dbReference type="GO" id="GO:0046872">
    <property type="term" value="F:metal ion binding"/>
    <property type="evidence" value="ECO:0007669"/>
    <property type="project" value="UniProtKB-KW"/>
</dbReference>
<evidence type="ECO:0000256" key="11">
    <source>
        <dbReference type="ARBA" id="ARBA00049515"/>
    </source>
</evidence>
<dbReference type="InterPro" id="IPR018163">
    <property type="entry name" value="Thr/Ala-tRNA-synth_IIc_edit"/>
</dbReference>
<dbReference type="GO" id="GO:0005739">
    <property type="term" value="C:mitochondrion"/>
    <property type="evidence" value="ECO:0007669"/>
    <property type="project" value="TreeGrafter"/>
</dbReference>
<dbReference type="InterPro" id="IPR045864">
    <property type="entry name" value="aa-tRNA-synth_II/BPL/LPL"/>
</dbReference>
<dbReference type="Pfam" id="PF07973">
    <property type="entry name" value="tRNA_SAD"/>
    <property type="match status" value="1"/>
</dbReference>
<dbReference type="Gene3D" id="3.30.980.10">
    <property type="entry name" value="Threonyl-trna Synthetase, Chain A, domain 2"/>
    <property type="match status" value="1"/>
</dbReference>
<dbReference type="EMBL" id="AFYH01140226">
    <property type="status" value="NOT_ANNOTATED_CDS"/>
    <property type="molecule type" value="Genomic_DNA"/>
</dbReference>
<dbReference type="InterPro" id="IPR033728">
    <property type="entry name" value="ThrRS_core"/>
</dbReference>
<dbReference type="SUPFAM" id="SSF81271">
    <property type="entry name" value="TGS-like"/>
    <property type="match status" value="1"/>
</dbReference>
<evidence type="ECO:0000313" key="14">
    <source>
        <dbReference type="Ensembl" id="ENSLACP00000009891.1"/>
    </source>
</evidence>
<comment type="catalytic activity">
    <reaction evidence="11">
        <text>tRNA(Thr) + L-threonine + ATP = L-threonyl-tRNA(Thr) + AMP + diphosphate + H(+)</text>
        <dbReference type="Rhea" id="RHEA:24624"/>
        <dbReference type="Rhea" id="RHEA-COMP:9670"/>
        <dbReference type="Rhea" id="RHEA-COMP:9704"/>
        <dbReference type="ChEBI" id="CHEBI:15378"/>
        <dbReference type="ChEBI" id="CHEBI:30616"/>
        <dbReference type="ChEBI" id="CHEBI:33019"/>
        <dbReference type="ChEBI" id="CHEBI:57926"/>
        <dbReference type="ChEBI" id="CHEBI:78442"/>
        <dbReference type="ChEBI" id="CHEBI:78534"/>
        <dbReference type="ChEBI" id="CHEBI:456215"/>
        <dbReference type="EC" id="6.1.1.3"/>
    </reaction>
</comment>
<dbReference type="InterPro" id="IPR047246">
    <property type="entry name" value="ThrRS_anticodon"/>
</dbReference>
<keyword evidence="6" id="KW-0862">Zinc</keyword>
<keyword evidence="9" id="KW-0030">Aminoacyl-tRNA synthetase</keyword>
<protein>
    <recommendedName>
        <fullName evidence="2">threonine--tRNA ligase</fullName>
        <ecNumber evidence="2">6.1.1.3</ecNumber>
    </recommendedName>
    <alternativeName>
        <fullName evidence="10">Threonyl-tRNA synthetase</fullName>
    </alternativeName>
</protein>
<keyword evidence="7" id="KW-0067">ATP-binding</keyword>
<dbReference type="PANTHER" id="PTHR11451:SF36">
    <property type="entry name" value="THREONINE--TRNA LIGASE 1, CYTOPLASMIC"/>
    <property type="match status" value="1"/>
</dbReference>
<dbReference type="SUPFAM" id="SSF52954">
    <property type="entry name" value="Class II aaRS ABD-related"/>
    <property type="match status" value="1"/>
</dbReference>
<dbReference type="PROSITE" id="PS50862">
    <property type="entry name" value="AA_TRNA_LIGASE_II"/>
    <property type="match status" value="1"/>
</dbReference>
<evidence type="ECO:0000256" key="6">
    <source>
        <dbReference type="ARBA" id="ARBA00022833"/>
    </source>
</evidence>
<keyword evidence="3" id="KW-0436">Ligase</keyword>
<dbReference type="InterPro" id="IPR002314">
    <property type="entry name" value="aa-tRNA-synt_IIb"/>
</dbReference>
<dbReference type="GO" id="GO:0005524">
    <property type="term" value="F:ATP binding"/>
    <property type="evidence" value="ECO:0007669"/>
    <property type="project" value="UniProtKB-KW"/>
</dbReference>
<keyword evidence="5" id="KW-0547">Nucleotide-binding</keyword>
<dbReference type="Pfam" id="PF03129">
    <property type="entry name" value="HGTP_anticodon"/>
    <property type="match status" value="1"/>
</dbReference>
<dbReference type="FunFam" id="3.30.930.10:FF:000002">
    <property type="entry name" value="Threonine--tRNA ligase"/>
    <property type="match status" value="1"/>
</dbReference>
<feature type="domain" description="TGS" evidence="13">
    <location>
        <begin position="81"/>
        <end position="143"/>
    </location>
</feature>
<evidence type="ECO:0000256" key="8">
    <source>
        <dbReference type="ARBA" id="ARBA00022917"/>
    </source>
</evidence>
<dbReference type="PRINTS" id="PR01047">
    <property type="entry name" value="TRNASYNTHTHR"/>
</dbReference>
<name>H3AJS0_LATCH</name>
<proteinExistence type="inferred from homology"/>
<dbReference type="PROSITE" id="PS51880">
    <property type="entry name" value="TGS"/>
    <property type="match status" value="1"/>
</dbReference>
<dbReference type="GO" id="GO:0006435">
    <property type="term" value="P:threonyl-tRNA aminoacylation"/>
    <property type="evidence" value="ECO:0007669"/>
    <property type="project" value="InterPro"/>
</dbReference>
<dbReference type="CDD" id="cd01667">
    <property type="entry name" value="TGS_ThrRS"/>
    <property type="match status" value="1"/>
</dbReference>
<dbReference type="GO" id="GO:0004829">
    <property type="term" value="F:threonine-tRNA ligase activity"/>
    <property type="evidence" value="ECO:0007669"/>
    <property type="project" value="UniProtKB-EC"/>
</dbReference>
<sequence>MLIAVFRRWLAGKKQDSFCRSCRISIQNAPYSDAARKRQNNNKTLQEESLPSYVMERLQFFEKLKSSHNTRLAEKALRESRPIQILLPDGKEVLGESWRTSPYHVALEISRGLAESAVVARVNSSLWDLNRPLEGDTKLELLKFDSEEGKAVFWHSSAHVLGAAMEQLYGGLLCHGPSMENGFFYDMFLEDRCVSSSDFPSLEEIAHSIINSRLQFERVVAARDQLLELFKKQYNKFKRRIIEEKIDAPTATIYRCGSLVDICRGPHVGHTGKIKAFKIVKHQLTLPVFPPPPPISSLSGWGRGRAFSFAAALCTPPNYTYRWSNKIYYIVFCREPWYFDSVEDTSRPHFLNSQKMHSGKNHGSWSPTACTVRFLGYPLLPMQCCRCSLMYDHRPRSWRELPLRLADFGVLHRNEVSGALTGLTRVRRFQQDDAHIFCTMEQLQDEIKGCLDFLQAIYSIFGFTFKLNLSTRPEKFLGESELWDEAEKQLESSLDAFGQPWECTPGEGAFYGPKIDIQIKDAIGRYHQCATVQLDFQLPIRFDLRYISKDGSSSERPVMIHRAILGSVERMIAILAENYAGKWPFWLSPSQLMVIPVGRSTENYAQEVRQWFHEAGFTTDLDVTPGATLNRKIRNAQLAQCNFILVVGEKEKSNGTVNVRTRDNRQHGERRVEETIRRMKELRDTRTSNAEEKF</sequence>
<evidence type="ECO:0000256" key="1">
    <source>
        <dbReference type="ARBA" id="ARBA00008226"/>
    </source>
</evidence>
<dbReference type="FunFam" id="3.10.20.30:FF:000006">
    <property type="entry name" value="Threonine--tRNA ligase, cytoplasmic"/>
    <property type="match status" value="1"/>
</dbReference>
<comment type="similarity">
    <text evidence="1">Belongs to the class-II aminoacyl-tRNA synthetase family.</text>
</comment>
<dbReference type="InterPro" id="IPR012676">
    <property type="entry name" value="TGS-like"/>
</dbReference>
<dbReference type="NCBIfam" id="TIGR00418">
    <property type="entry name" value="thrS"/>
    <property type="match status" value="1"/>
</dbReference>
<dbReference type="Proteomes" id="UP000008672">
    <property type="component" value="Unassembled WGS sequence"/>
</dbReference>
<organism evidence="14 15">
    <name type="scientific">Latimeria chalumnae</name>
    <name type="common">Coelacanth</name>
    <dbReference type="NCBI Taxonomy" id="7897"/>
    <lineage>
        <taxon>Eukaryota</taxon>
        <taxon>Metazoa</taxon>
        <taxon>Chordata</taxon>
        <taxon>Craniata</taxon>
        <taxon>Vertebrata</taxon>
        <taxon>Euteleostomi</taxon>
        <taxon>Coelacanthiformes</taxon>
        <taxon>Coelacanthidae</taxon>
        <taxon>Latimeria</taxon>
    </lineage>
</organism>
<dbReference type="Pfam" id="PF02824">
    <property type="entry name" value="TGS"/>
    <property type="match status" value="1"/>
</dbReference>
<keyword evidence="4" id="KW-0479">Metal-binding</keyword>
<evidence type="ECO:0000259" key="13">
    <source>
        <dbReference type="PROSITE" id="PS51880"/>
    </source>
</evidence>
<dbReference type="PANTHER" id="PTHR11451">
    <property type="entry name" value="THREONINE-TRNA LIGASE"/>
    <property type="match status" value="1"/>
</dbReference>
<evidence type="ECO:0000256" key="2">
    <source>
        <dbReference type="ARBA" id="ARBA00013163"/>
    </source>
</evidence>
<feature type="domain" description="Aminoacyl-transfer RNA synthetases class-II family profile" evidence="12">
    <location>
        <begin position="399"/>
        <end position="596"/>
    </location>
</feature>
<reference evidence="14" key="3">
    <citation type="submission" date="2025-09" db="UniProtKB">
        <authorList>
            <consortium name="Ensembl"/>
        </authorList>
    </citation>
    <scope>IDENTIFICATION</scope>
</reference>
<dbReference type="InterPro" id="IPR002320">
    <property type="entry name" value="Thr-tRNA-ligase_IIa"/>
</dbReference>
<dbReference type="InterPro" id="IPR012675">
    <property type="entry name" value="Beta-grasp_dom_sf"/>
</dbReference>
<evidence type="ECO:0000256" key="4">
    <source>
        <dbReference type="ARBA" id="ARBA00022723"/>
    </source>
</evidence>
<dbReference type="InParanoid" id="H3AJS0"/>
<dbReference type="Bgee" id="ENSLACG00000008719">
    <property type="expression patterns" value="Expressed in chordate pharynx and 6 other cell types or tissues"/>
</dbReference>
<dbReference type="InterPro" id="IPR036621">
    <property type="entry name" value="Anticodon-bd_dom_sf"/>
</dbReference>
<gene>
    <name evidence="14" type="primary">LOC102358250</name>
</gene>
<reference evidence="14" key="2">
    <citation type="submission" date="2025-08" db="UniProtKB">
        <authorList>
            <consortium name="Ensembl"/>
        </authorList>
    </citation>
    <scope>IDENTIFICATION</scope>
</reference>
<dbReference type="SUPFAM" id="SSF55186">
    <property type="entry name" value="ThrRS/AlaRS common domain"/>
    <property type="match status" value="1"/>
</dbReference>
<dbReference type="FunFam" id="3.30.980.10:FF:000003">
    <property type="entry name" value="Threonine--tRNA ligase, cytoplasmic"/>
    <property type="match status" value="1"/>
</dbReference>
<evidence type="ECO:0000256" key="7">
    <source>
        <dbReference type="ARBA" id="ARBA00022840"/>
    </source>
</evidence>
<evidence type="ECO:0000259" key="12">
    <source>
        <dbReference type="PROSITE" id="PS50862"/>
    </source>
</evidence>
<dbReference type="InterPro" id="IPR006195">
    <property type="entry name" value="aa-tRNA-synth_II"/>
</dbReference>
<evidence type="ECO:0000256" key="5">
    <source>
        <dbReference type="ARBA" id="ARBA00022741"/>
    </source>
</evidence>
<dbReference type="EMBL" id="AFYH01140225">
    <property type="status" value="NOT_ANNOTATED_CDS"/>
    <property type="molecule type" value="Genomic_DNA"/>
</dbReference>
<dbReference type="GeneTree" id="ENSGT00940000154969"/>
<dbReference type="EC" id="6.1.1.3" evidence="2"/>
<evidence type="ECO:0000256" key="9">
    <source>
        <dbReference type="ARBA" id="ARBA00023146"/>
    </source>
</evidence>
<dbReference type="EMBL" id="AFYH01140224">
    <property type="status" value="NOT_ANNOTATED_CDS"/>
    <property type="molecule type" value="Genomic_DNA"/>
</dbReference>
<evidence type="ECO:0000313" key="15">
    <source>
        <dbReference type="Proteomes" id="UP000008672"/>
    </source>
</evidence>